<feature type="domain" description="PhoD-like phosphatase metallophosphatase" evidence="2">
    <location>
        <begin position="158"/>
        <end position="498"/>
    </location>
</feature>
<evidence type="ECO:0000313" key="4">
    <source>
        <dbReference type="EMBL" id="SHI47518.1"/>
    </source>
</evidence>
<dbReference type="InterPro" id="IPR029052">
    <property type="entry name" value="Metallo-depent_PP-like"/>
</dbReference>
<dbReference type="InterPro" id="IPR052900">
    <property type="entry name" value="Phospholipid_Metab_Enz"/>
</dbReference>
<evidence type="ECO:0000256" key="1">
    <source>
        <dbReference type="SAM" id="SignalP"/>
    </source>
</evidence>
<feature type="signal peptide" evidence="1">
    <location>
        <begin position="1"/>
        <end position="34"/>
    </location>
</feature>
<dbReference type="AlphaFoldDB" id="A0A1M6BFZ9"/>
<feature type="domain" description="Phospholipase D N-terminal" evidence="3">
    <location>
        <begin position="50"/>
        <end position="145"/>
    </location>
</feature>
<dbReference type="PANTHER" id="PTHR43606:SF2">
    <property type="entry name" value="ALKALINE PHOSPHATASE FAMILY PROTEIN (AFU_ORTHOLOGUE AFUA_5G03860)"/>
    <property type="match status" value="1"/>
</dbReference>
<accession>A0A1M6BFZ9</accession>
<sequence>MDSVTRHIFDLSRRGLLRGATAMAALAATRPAFAQAVAPMPVFRTDPFPLGVASGDPWPQGVVIWTRLSQDPLGDGGMPPAPLELGWEVAEDEGFARIVARGTVLARPELNHSVRVEVTGLRPSARYHYRFHAGGVASPVGRTRTAPAADSRPARMRFVSAGCQHYEQGLFTAWRHVASEQDLDFVFHYGDYIYEGRANTERSGAFPAIRSHNSPAVETLDAYRRRYALYQLDPDLRAAHHAHPFITSFDDHEVENNWAGGVSARPSVTPEAFALRKAAAFQAWYESMPLRRGQVPRGPDITAWRGIGWGTLASISVLDTRSYRDDQPCGDLVKPVCEAVLNPTAQVLGPAQERWLFQRLSGAEAVWSILAQQVPMMRRDVGGLNGDDTPRYDMDKWDAYPAARARLLNHVRDARVSNLVVLTGDVHTAWAGVLRPDYDREGPPVGVEFIASSMSSVGDGAEMTATGHRALERNPHIAFFNARRGYTLHEADARQMQTWFRAVPYVSRPGAPIENRAHFVVEAERAALIRA</sequence>
<gene>
    <name evidence="4" type="ORF">SAMN02745194_00481</name>
</gene>
<dbReference type="RefSeq" id="WP_073130973.1">
    <property type="nucleotide sequence ID" value="NZ_FQZF01000002.1"/>
</dbReference>
<keyword evidence="5" id="KW-1185">Reference proteome</keyword>
<dbReference type="Pfam" id="PF09423">
    <property type="entry name" value="PhoD"/>
    <property type="match status" value="1"/>
</dbReference>
<dbReference type="Pfam" id="PF16655">
    <property type="entry name" value="PhoD_N"/>
    <property type="match status" value="1"/>
</dbReference>
<dbReference type="Gene3D" id="3.60.21.70">
    <property type="entry name" value="PhoD-like phosphatase"/>
    <property type="match status" value="1"/>
</dbReference>
<dbReference type="Proteomes" id="UP000184387">
    <property type="component" value="Unassembled WGS sequence"/>
</dbReference>
<dbReference type="OrthoDB" id="327733at2"/>
<evidence type="ECO:0000259" key="3">
    <source>
        <dbReference type="Pfam" id="PF16655"/>
    </source>
</evidence>
<dbReference type="STRING" id="198092.SAMN02745194_00481"/>
<protein>
    <submittedName>
        <fullName evidence="4">Alkaline phosphatase D</fullName>
    </submittedName>
</protein>
<name>A0A1M6BFZ9_9PROT</name>
<keyword evidence="1" id="KW-0732">Signal</keyword>
<evidence type="ECO:0000313" key="5">
    <source>
        <dbReference type="Proteomes" id="UP000184387"/>
    </source>
</evidence>
<dbReference type="InterPro" id="IPR006311">
    <property type="entry name" value="TAT_signal"/>
</dbReference>
<evidence type="ECO:0000259" key="2">
    <source>
        <dbReference type="Pfam" id="PF09423"/>
    </source>
</evidence>
<dbReference type="InterPro" id="IPR018946">
    <property type="entry name" value="PhoD-like_MPP"/>
</dbReference>
<dbReference type="EMBL" id="FQZF01000002">
    <property type="protein sequence ID" value="SHI47518.1"/>
    <property type="molecule type" value="Genomic_DNA"/>
</dbReference>
<dbReference type="PROSITE" id="PS51318">
    <property type="entry name" value="TAT"/>
    <property type="match status" value="1"/>
</dbReference>
<dbReference type="SUPFAM" id="SSF56300">
    <property type="entry name" value="Metallo-dependent phosphatases"/>
    <property type="match status" value="1"/>
</dbReference>
<organism evidence="4 5">
    <name type="scientific">Muricoccus roseus</name>
    <dbReference type="NCBI Taxonomy" id="198092"/>
    <lineage>
        <taxon>Bacteria</taxon>
        <taxon>Pseudomonadati</taxon>
        <taxon>Pseudomonadota</taxon>
        <taxon>Alphaproteobacteria</taxon>
        <taxon>Acetobacterales</taxon>
        <taxon>Roseomonadaceae</taxon>
        <taxon>Muricoccus</taxon>
    </lineage>
</organism>
<dbReference type="CDD" id="cd07389">
    <property type="entry name" value="MPP_PhoD"/>
    <property type="match status" value="1"/>
</dbReference>
<dbReference type="PANTHER" id="PTHR43606">
    <property type="entry name" value="PHOSPHATASE, PUTATIVE (AFU_ORTHOLOGUE AFUA_6G08710)-RELATED"/>
    <property type="match status" value="1"/>
</dbReference>
<dbReference type="InterPro" id="IPR032093">
    <property type="entry name" value="PhoD_N"/>
</dbReference>
<dbReference type="InterPro" id="IPR038607">
    <property type="entry name" value="PhoD-like_sf"/>
</dbReference>
<feature type="chain" id="PRO_5012364358" evidence="1">
    <location>
        <begin position="35"/>
        <end position="531"/>
    </location>
</feature>
<dbReference type="Gene3D" id="2.60.40.380">
    <property type="entry name" value="Purple acid phosphatase-like, N-terminal"/>
    <property type="match status" value="1"/>
</dbReference>
<proteinExistence type="predicted"/>
<reference evidence="4 5" key="1">
    <citation type="submission" date="2016-11" db="EMBL/GenBank/DDBJ databases">
        <authorList>
            <person name="Jaros S."/>
            <person name="Januszkiewicz K."/>
            <person name="Wedrychowicz H."/>
        </authorList>
    </citation>
    <scope>NUCLEOTIDE SEQUENCE [LARGE SCALE GENOMIC DNA]</scope>
    <source>
        <strain evidence="4 5">DSM 14916</strain>
    </source>
</reference>